<keyword evidence="2" id="KW-1185">Reference proteome</keyword>
<dbReference type="AlphaFoldDB" id="A0A1Y0I5W2"/>
<evidence type="ECO:0000313" key="1">
    <source>
        <dbReference type="EMBL" id="ARU54925.1"/>
    </source>
</evidence>
<dbReference type="KEGG" id="ome:OLMES_0833"/>
<proteinExistence type="predicted"/>
<name>A0A1Y0I5W2_9GAMM</name>
<dbReference type="Proteomes" id="UP000196027">
    <property type="component" value="Chromosome"/>
</dbReference>
<protein>
    <submittedName>
        <fullName evidence="1">Uncharacterized protein</fullName>
    </submittedName>
</protein>
<accession>A0A1Y0I5W2</accession>
<organism evidence="1 2">
    <name type="scientific">Oleiphilus messinensis</name>
    <dbReference type="NCBI Taxonomy" id="141451"/>
    <lineage>
        <taxon>Bacteria</taxon>
        <taxon>Pseudomonadati</taxon>
        <taxon>Pseudomonadota</taxon>
        <taxon>Gammaproteobacteria</taxon>
        <taxon>Oceanospirillales</taxon>
        <taxon>Oleiphilaceae</taxon>
        <taxon>Oleiphilus</taxon>
    </lineage>
</organism>
<sequence length="102" mass="11755">MFNSLYFDFIRTLPIKSIYLVLGLSTLPTLVQAKEFTQLQTSEDLTGIFNSIEPYQLTTDGRTCLQKAEDKLEYCLIELRKGETFCRGQYRIRKLECAKASS</sequence>
<evidence type="ECO:0000313" key="2">
    <source>
        <dbReference type="Proteomes" id="UP000196027"/>
    </source>
</evidence>
<dbReference type="EMBL" id="CP021425">
    <property type="protein sequence ID" value="ARU54925.1"/>
    <property type="molecule type" value="Genomic_DNA"/>
</dbReference>
<gene>
    <name evidence="1" type="ORF">OLMES_0833</name>
</gene>
<reference evidence="1 2" key="1">
    <citation type="submission" date="2017-05" db="EMBL/GenBank/DDBJ databases">
        <title>Genomic insights into alkan degradation activity of Oleiphilus messinensis.</title>
        <authorList>
            <person name="Kozyavkin S.A."/>
            <person name="Slesarev A.I."/>
            <person name="Golyshin P.N."/>
            <person name="Korzhenkov A."/>
            <person name="Golyshina O.N."/>
            <person name="Toshchakov S.V."/>
        </authorList>
    </citation>
    <scope>NUCLEOTIDE SEQUENCE [LARGE SCALE GENOMIC DNA]</scope>
    <source>
        <strain evidence="1 2">ME102</strain>
    </source>
</reference>